<name>A0A4R7ZLR1_9ACTN</name>
<dbReference type="EMBL" id="SODF01000002">
    <property type="protein sequence ID" value="TDW18452.1"/>
    <property type="molecule type" value="Genomic_DNA"/>
</dbReference>
<dbReference type="InterPro" id="IPR036390">
    <property type="entry name" value="WH_DNA-bd_sf"/>
</dbReference>
<reference evidence="1 2" key="1">
    <citation type="submission" date="2019-03" db="EMBL/GenBank/DDBJ databases">
        <title>Genomic Encyclopedia of Type Strains, Phase III (KMG-III): the genomes of soil and plant-associated and newly described type strains.</title>
        <authorList>
            <person name="Whitman W."/>
        </authorList>
    </citation>
    <scope>NUCLEOTIDE SEQUENCE [LARGE SCALE GENOMIC DNA]</scope>
    <source>
        <strain evidence="1 2">VKM Ac-2570</strain>
    </source>
</reference>
<accession>A0A4R7ZLR1</accession>
<dbReference type="AlphaFoldDB" id="A0A4R7ZLR1"/>
<protein>
    <submittedName>
        <fullName evidence="1">Uncharacterized protein</fullName>
    </submittedName>
</protein>
<comment type="caution">
    <text evidence="1">The sequence shown here is derived from an EMBL/GenBank/DDBJ whole genome shotgun (WGS) entry which is preliminary data.</text>
</comment>
<proteinExistence type="predicted"/>
<keyword evidence="2" id="KW-1185">Reference proteome</keyword>
<evidence type="ECO:0000313" key="1">
    <source>
        <dbReference type="EMBL" id="TDW18452.1"/>
    </source>
</evidence>
<sequence length="165" mass="17842">MSEDWEGSGLPRGIVGVLEEPRVLGEIAERLGVTDARVLWYLEKLRDAGRVVEEDGAWRRTAAGADLAASPGEVNDGRTELPGSSAQDYVQAYADAAAGMFGSGFVQDSGEHAGRVPGERVAEFHERLRSLIGEYFAPDKIDRAASPKYGFGWVLTPVDLHPLDD</sequence>
<dbReference type="SUPFAM" id="SSF46785">
    <property type="entry name" value="Winged helix' DNA-binding domain"/>
    <property type="match status" value="1"/>
</dbReference>
<gene>
    <name evidence="1" type="ORF">EV650_5040</name>
</gene>
<evidence type="ECO:0000313" key="2">
    <source>
        <dbReference type="Proteomes" id="UP000295447"/>
    </source>
</evidence>
<organism evidence="1 2">
    <name type="scientific">Kribbella kalugense</name>
    <dbReference type="NCBI Taxonomy" id="2512221"/>
    <lineage>
        <taxon>Bacteria</taxon>
        <taxon>Bacillati</taxon>
        <taxon>Actinomycetota</taxon>
        <taxon>Actinomycetes</taxon>
        <taxon>Propionibacteriales</taxon>
        <taxon>Kribbellaceae</taxon>
        <taxon>Kribbella</taxon>
    </lineage>
</organism>
<dbReference type="Proteomes" id="UP000295447">
    <property type="component" value="Unassembled WGS sequence"/>
</dbReference>